<keyword evidence="2" id="KW-0732">Signal</keyword>
<comment type="caution">
    <text evidence="3">The sequence shown here is derived from an EMBL/GenBank/DDBJ whole genome shotgun (WGS) entry which is preliminary data.</text>
</comment>
<dbReference type="Proteomes" id="UP000237347">
    <property type="component" value="Unassembled WGS sequence"/>
</dbReference>
<evidence type="ECO:0000313" key="3">
    <source>
        <dbReference type="EMBL" id="KAK7841851.1"/>
    </source>
</evidence>
<organism evidence="3 4">
    <name type="scientific">Quercus suber</name>
    <name type="common">Cork oak</name>
    <dbReference type="NCBI Taxonomy" id="58331"/>
    <lineage>
        <taxon>Eukaryota</taxon>
        <taxon>Viridiplantae</taxon>
        <taxon>Streptophyta</taxon>
        <taxon>Embryophyta</taxon>
        <taxon>Tracheophyta</taxon>
        <taxon>Spermatophyta</taxon>
        <taxon>Magnoliopsida</taxon>
        <taxon>eudicotyledons</taxon>
        <taxon>Gunneridae</taxon>
        <taxon>Pentapetalae</taxon>
        <taxon>rosids</taxon>
        <taxon>fabids</taxon>
        <taxon>Fagales</taxon>
        <taxon>Fagaceae</taxon>
        <taxon>Quercus</taxon>
    </lineage>
</organism>
<evidence type="ECO:0000313" key="4">
    <source>
        <dbReference type="Proteomes" id="UP000237347"/>
    </source>
</evidence>
<keyword evidence="4" id="KW-1185">Reference proteome</keyword>
<feature type="chain" id="PRO_5043597855" evidence="2">
    <location>
        <begin position="19"/>
        <end position="81"/>
    </location>
</feature>
<evidence type="ECO:0000256" key="1">
    <source>
        <dbReference type="SAM" id="Phobius"/>
    </source>
</evidence>
<reference evidence="3 4" key="1">
    <citation type="journal article" date="2018" name="Sci. Data">
        <title>The draft genome sequence of cork oak.</title>
        <authorList>
            <person name="Ramos A.M."/>
            <person name="Usie A."/>
            <person name="Barbosa P."/>
            <person name="Barros P.M."/>
            <person name="Capote T."/>
            <person name="Chaves I."/>
            <person name="Simoes F."/>
            <person name="Abreu I."/>
            <person name="Carrasquinho I."/>
            <person name="Faro C."/>
            <person name="Guimaraes J.B."/>
            <person name="Mendonca D."/>
            <person name="Nobrega F."/>
            <person name="Rodrigues L."/>
            <person name="Saibo N.J.M."/>
            <person name="Varela M.C."/>
            <person name="Egas C."/>
            <person name="Matos J."/>
            <person name="Miguel C.M."/>
            <person name="Oliveira M.M."/>
            <person name="Ricardo C.P."/>
            <person name="Goncalves S."/>
        </authorList>
    </citation>
    <scope>NUCLEOTIDE SEQUENCE [LARGE SCALE GENOMIC DNA]</scope>
    <source>
        <strain evidence="4">cv. HL8</strain>
    </source>
</reference>
<proteinExistence type="predicted"/>
<keyword evidence="1" id="KW-0472">Membrane</keyword>
<dbReference type="EMBL" id="PKMF04000232">
    <property type="protein sequence ID" value="KAK7841851.1"/>
    <property type="molecule type" value="Genomic_DNA"/>
</dbReference>
<protein>
    <submittedName>
        <fullName evidence="3">Membrane protein of er body-like protein</fullName>
    </submittedName>
</protein>
<evidence type="ECO:0000256" key="2">
    <source>
        <dbReference type="SAM" id="SignalP"/>
    </source>
</evidence>
<accession>A0AAW0KV14</accession>
<dbReference type="PANTHER" id="PTHR38937">
    <property type="entry name" value="MEMBRANE PROTEIN OF ER BODY-LIKE PROTEIN"/>
    <property type="match status" value="1"/>
</dbReference>
<feature type="transmembrane region" description="Helical" evidence="1">
    <location>
        <begin position="34"/>
        <end position="52"/>
    </location>
</feature>
<dbReference type="AlphaFoldDB" id="A0AAW0KV14"/>
<dbReference type="InterPro" id="IPR052843">
    <property type="entry name" value="ER_body_metal_sequester"/>
</dbReference>
<name>A0AAW0KV14_QUESU</name>
<feature type="signal peptide" evidence="2">
    <location>
        <begin position="1"/>
        <end position="18"/>
    </location>
</feature>
<keyword evidence="1" id="KW-1133">Transmembrane helix</keyword>
<keyword evidence="1" id="KW-0812">Transmembrane</keyword>
<dbReference type="PANTHER" id="PTHR38937:SF2">
    <property type="entry name" value="MEMBRANE PROTEIN OF ER BODY-LIKE PROTEIN ISOFORM X1"/>
    <property type="match status" value="1"/>
</dbReference>
<feature type="non-terminal residue" evidence="3">
    <location>
        <position position="1"/>
    </location>
</feature>
<sequence length="81" mass="9052">LAILSFLVLGLVPPVVYGFSFYESDSRELKPATVEAASLLCITLLAIVKTYIQKPTERYNYISQVYCITWRLDSGSLAFPS</sequence>
<gene>
    <name evidence="3" type="primary">MEBL_3</name>
    <name evidence="3" type="ORF">CFP56_014770</name>
</gene>